<feature type="domain" description="PLD phosphodiesterase" evidence="2">
    <location>
        <begin position="242"/>
        <end position="269"/>
    </location>
</feature>
<dbReference type="CDD" id="cd09112">
    <property type="entry name" value="PLDc_CLS_2"/>
    <property type="match status" value="1"/>
</dbReference>
<dbReference type="CDD" id="cd09110">
    <property type="entry name" value="PLDc_CLS_1"/>
    <property type="match status" value="1"/>
</dbReference>
<dbReference type="KEGG" id="mphe:HGG69_00735"/>
<evidence type="ECO:0000259" key="2">
    <source>
        <dbReference type="PROSITE" id="PS50035"/>
    </source>
</evidence>
<dbReference type="Pfam" id="PF13091">
    <property type="entry name" value="PLDc_2"/>
    <property type="match status" value="2"/>
</dbReference>
<dbReference type="SUPFAM" id="SSF56024">
    <property type="entry name" value="Phospholipase D/nuclease"/>
    <property type="match status" value="2"/>
</dbReference>
<dbReference type="Proteomes" id="UP000501060">
    <property type="component" value="Chromosome"/>
</dbReference>
<evidence type="ECO:0000313" key="3">
    <source>
        <dbReference type="EMBL" id="QJG66854.1"/>
    </source>
</evidence>
<keyword evidence="4" id="KW-1185">Reference proteome</keyword>
<reference evidence="3 4" key="1">
    <citation type="submission" date="2020-04" db="EMBL/GenBank/DDBJ databases">
        <title>Novel Mycoplasma species detected in Phocoena phocoena (harbor porpoise) from the USA.</title>
        <authorList>
            <person name="Volokhov D.V."/>
        </authorList>
    </citation>
    <scope>NUCLEOTIDE SEQUENCE [LARGE SCALE GENOMIC DNA]</scope>
    <source>
        <strain evidence="3 4">Phocoena C-264-GEN</strain>
    </source>
</reference>
<dbReference type="GO" id="GO:0030572">
    <property type="term" value="F:phosphatidyltransferase activity"/>
    <property type="evidence" value="ECO:0007669"/>
    <property type="project" value="UniProtKB-ARBA"/>
</dbReference>
<organism evidence="3 4">
    <name type="scientific">Mycoplasma phocoenae</name>
    <dbReference type="NCBI Taxonomy" id="754517"/>
    <lineage>
        <taxon>Bacteria</taxon>
        <taxon>Bacillati</taxon>
        <taxon>Mycoplasmatota</taxon>
        <taxon>Mollicutes</taxon>
        <taxon>Mycoplasmataceae</taxon>
        <taxon>Mycoplasma</taxon>
    </lineage>
</organism>
<proteinExistence type="predicted"/>
<name>A0A858U169_9MOLU</name>
<evidence type="ECO:0000256" key="1">
    <source>
        <dbReference type="SAM" id="Phobius"/>
    </source>
</evidence>
<dbReference type="Gene3D" id="3.30.870.10">
    <property type="entry name" value="Endonuclease Chain A"/>
    <property type="match status" value="2"/>
</dbReference>
<dbReference type="GO" id="GO:0032049">
    <property type="term" value="P:cardiolipin biosynthetic process"/>
    <property type="evidence" value="ECO:0007669"/>
    <property type="project" value="UniProtKB-ARBA"/>
</dbReference>
<keyword evidence="1" id="KW-1133">Transmembrane helix</keyword>
<feature type="transmembrane region" description="Helical" evidence="1">
    <location>
        <begin position="9"/>
        <end position="30"/>
    </location>
</feature>
<gene>
    <name evidence="3" type="ORF">HGG69_00735</name>
</gene>
<dbReference type="PROSITE" id="PS50035">
    <property type="entry name" value="PLD"/>
    <property type="match status" value="2"/>
</dbReference>
<dbReference type="PANTHER" id="PTHR21248:SF22">
    <property type="entry name" value="PHOSPHOLIPASE D"/>
    <property type="match status" value="1"/>
</dbReference>
<protein>
    <recommendedName>
        <fullName evidence="2">PLD phosphodiesterase domain-containing protein</fullName>
    </recommendedName>
</protein>
<accession>A0A858U169</accession>
<sequence length="503" mass="58522">MKHKWLKVFFYYTIIFLLAISLIFTIYFIGKERKNTILIVVLIMIYVLNLIFNIIIFSTNKTDESKQSWQLVFAAIPLVGHLFYIIFGQKYNNELSHEEYKKESALALVSNNNYSSTHVFNTQENDFLKLNKLSKLTNRKIMPANIITHDNGHYYFKSIFSSMEKAKKYIFIEMYIIKNGEIFEQLKDILIKKVAEGVDVKILIDDFGSWDIPRSVIKELIKQGASVKVIEKINFPFITGSNNYRSHRKFIIVDGIKVFTGGSNISDEYVNYSVKYGIWKDANIELEGPVIENYIRLFKYDWEIHTDSKLNIQLNNHYDVLNYKNLIVTAEDGPRSEFAKLESTIVKLFNEANSEIKIATPYFIPSSRLEKAILDSLEQGIKVTIYIPGLWDKSYVYFSTIAALKPFVAYGLEIKIVKNCFLHSKMAVIDNELAYIGTLNLDHRSFYSQHEITNFIIGEGVNDINKIFDSYDKLNDEAKIKKLLYRYENPIAFGFRKLFKPLL</sequence>
<dbReference type="InterPro" id="IPR001736">
    <property type="entry name" value="PLipase_D/transphosphatidylase"/>
</dbReference>
<feature type="domain" description="PLD phosphodiesterase" evidence="2">
    <location>
        <begin position="418"/>
        <end position="445"/>
    </location>
</feature>
<feature type="transmembrane region" description="Helical" evidence="1">
    <location>
        <begin position="36"/>
        <end position="57"/>
    </location>
</feature>
<dbReference type="AlphaFoldDB" id="A0A858U169"/>
<keyword evidence="1" id="KW-0472">Membrane</keyword>
<dbReference type="EMBL" id="CP051481">
    <property type="protein sequence ID" value="QJG66854.1"/>
    <property type="molecule type" value="Genomic_DNA"/>
</dbReference>
<dbReference type="InterPro" id="IPR025202">
    <property type="entry name" value="PLD-like_dom"/>
</dbReference>
<dbReference type="SMART" id="SM00155">
    <property type="entry name" value="PLDc"/>
    <property type="match status" value="2"/>
</dbReference>
<dbReference type="RefSeq" id="WP_169604905.1">
    <property type="nucleotide sequence ID" value="NZ_CP051481.1"/>
</dbReference>
<evidence type="ECO:0000313" key="4">
    <source>
        <dbReference type="Proteomes" id="UP000501060"/>
    </source>
</evidence>
<feature type="transmembrane region" description="Helical" evidence="1">
    <location>
        <begin position="69"/>
        <end position="87"/>
    </location>
</feature>
<dbReference type="PANTHER" id="PTHR21248">
    <property type="entry name" value="CARDIOLIPIN SYNTHASE"/>
    <property type="match status" value="1"/>
</dbReference>
<keyword evidence="1" id="KW-0812">Transmembrane</keyword>